<dbReference type="Pfam" id="PF02687">
    <property type="entry name" value="FtsX"/>
    <property type="match status" value="1"/>
</dbReference>
<accession>A0A3S0XQF6</accession>
<feature type="transmembrane region" description="Helical" evidence="7">
    <location>
        <begin position="298"/>
        <end position="317"/>
    </location>
</feature>
<evidence type="ECO:0000256" key="3">
    <source>
        <dbReference type="ARBA" id="ARBA00022475"/>
    </source>
</evidence>
<dbReference type="PANTHER" id="PTHR43738">
    <property type="entry name" value="ABC TRANSPORTER, MEMBRANE PROTEIN"/>
    <property type="match status" value="1"/>
</dbReference>
<gene>
    <name evidence="9" type="ORF">PCC6912_51230</name>
</gene>
<dbReference type="GO" id="GO:0005886">
    <property type="term" value="C:plasma membrane"/>
    <property type="evidence" value="ECO:0007669"/>
    <property type="project" value="UniProtKB-SubCell"/>
</dbReference>
<evidence type="ECO:0000256" key="6">
    <source>
        <dbReference type="ARBA" id="ARBA00023136"/>
    </source>
</evidence>
<comment type="caution">
    <text evidence="9">The sequence shown here is derived from an EMBL/GenBank/DDBJ whole genome shotgun (WGS) entry which is preliminary data.</text>
</comment>
<dbReference type="PIRSF" id="PIRSF031773">
    <property type="entry name" value="DevC"/>
    <property type="match status" value="1"/>
</dbReference>
<evidence type="ECO:0000313" key="9">
    <source>
        <dbReference type="EMBL" id="RUR74606.1"/>
    </source>
</evidence>
<name>A0A3S0XQF6_CHLFR</name>
<dbReference type="OrthoDB" id="417886at2"/>
<evidence type="ECO:0000313" key="10">
    <source>
        <dbReference type="Proteomes" id="UP000268857"/>
    </source>
</evidence>
<feature type="transmembrane region" description="Helical" evidence="7">
    <location>
        <begin position="20"/>
        <end position="39"/>
    </location>
</feature>
<keyword evidence="10" id="KW-1185">Reference proteome</keyword>
<dbReference type="AlphaFoldDB" id="A0A3S0XQF6"/>
<feature type="transmembrane region" description="Helical" evidence="7">
    <location>
        <begin position="362"/>
        <end position="380"/>
    </location>
</feature>
<feature type="transmembrane region" description="Helical" evidence="7">
    <location>
        <begin position="269"/>
        <end position="292"/>
    </location>
</feature>
<proteinExistence type="predicted"/>
<keyword evidence="5 7" id="KW-1133">Transmembrane helix</keyword>
<dbReference type="EMBL" id="RSCJ01000028">
    <property type="protein sequence ID" value="RUR74606.1"/>
    <property type="molecule type" value="Genomic_DNA"/>
</dbReference>
<evidence type="ECO:0000256" key="2">
    <source>
        <dbReference type="ARBA" id="ARBA00022448"/>
    </source>
</evidence>
<comment type="subcellular location">
    <subcellularLocation>
        <location evidence="1">Cell membrane</location>
        <topology evidence="1">Multi-pass membrane protein</topology>
    </subcellularLocation>
</comment>
<feature type="domain" description="ABC3 transporter permease C-terminal" evidence="8">
    <location>
        <begin position="275"/>
        <end position="388"/>
    </location>
</feature>
<dbReference type="STRING" id="211165.GCA_000317285_03628"/>
<dbReference type="InterPro" id="IPR003838">
    <property type="entry name" value="ABC3_permease_C"/>
</dbReference>
<evidence type="ECO:0000256" key="4">
    <source>
        <dbReference type="ARBA" id="ARBA00022692"/>
    </source>
</evidence>
<feature type="transmembrane region" description="Helical" evidence="7">
    <location>
        <begin position="324"/>
        <end position="342"/>
    </location>
</feature>
<keyword evidence="6 7" id="KW-0472">Membrane</keyword>
<protein>
    <submittedName>
        <fullName evidence="9">ABC transporter</fullName>
    </submittedName>
</protein>
<keyword evidence="2" id="KW-0813">Transport</keyword>
<dbReference type="PANTHER" id="PTHR43738:SF1">
    <property type="entry name" value="HEMIN TRANSPORT SYSTEM PERMEASE PROTEIN HRTB-RELATED"/>
    <property type="match status" value="1"/>
</dbReference>
<evidence type="ECO:0000256" key="7">
    <source>
        <dbReference type="SAM" id="Phobius"/>
    </source>
</evidence>
<dbReference type="Proteomes" id="UP000268857">
    <property type="component" value="Unassembled WGS sequence"/>
</dbReference>
<reference evidence="9 10" key="1">
    <citation type="journal article" date="2019" name="Genome Biol. Evol.">
        <title>Day and night: Metabolic profiles and evolutionary relationships of six axenic non-marine cyanobacteria.</title>
        <authorList>
            <person name="Will S.E."/>
            <person name="Henke P."/>
            <person name="Boedeker C."/>
            <person name="Huang S."/>
            <person name="Brinkmann H."/>
            <person name="Rohde M."/>
            <person name="Jarek M."/>
            <person name="Friedl T."/>
            <person name="Seufert S."/>
            <person name="Schumacher M."/>
            <person name="Overmann J."/>
            <person name="Neumann-Schaal M."/>
            <person name="Petersen J."/>
        </authorList>
    </citation>
    <scope>NUCLEOTIDE SEQUENCE [LARGE SCALE GENOMIC DNA]</scope>
    <source>
        <strain evidence="9 10">PCC 6912</strain>
    </source>
</reference>
<sequence>MVFTTPVAWLQLARNKIRSLVAIAGIGFIVILMFMQLGFQDALYSSATQVHRNLQGDLFLVSSQYKSLTAIQSYFRSRLYQALGFDGVESVSPMYLGFAKFKNPENGEKYSIYVIGFEPGRPVMNIPEVEKNIDKIKVPDVVLFDRNSRPEFGPVAQKFTQEKTEQILEIFPFDSLRGYRVRVGGLFSLGPSFGVDGNLMVSDTTFLRIFPNSRPSEMIDVGVISLKSGANPERVLKELQANLPDDVKVFTYQEFIDFEKKYWATRTPIGFILNLMLTMASVVGIVIVYQILYSNISTQLIAYATLKAIGYANNYFLHLVFQQALILSLLGYIPGFLISLLLYDFAMDATKLPIMMSPHNAVIVLISAVLMCMTSGALAINKLRSTDPADIF</sequence>
<dbReference type="RefSeq" id="WP_016875814.1">
    <property type="nucleotide sequence ID" value="NZ_AJLN01000097.1"/>
</dbReference>
<dbReference type="InterPro" id="IPR005891">
    <property type="entry name" value="DevC"/>
</dbReference>
<keyword evidence="4 7" id="KW-0812">Transmembrane</keyword>
<dbReference type="NCBIfam" id="TIGR01185">
    <property type="entry name" value="devC"/>
    <property type="match status" value="1"/>
</dbReference>
<dbReference type="InterPro" id="IPR051125">
    <property type="entry name" value="ABC-4/HrtB_transporter"/>
</dbReference>
<organism evidence="9 10">
    <name type="scientific">Chlorogloeopsis fritschii PCC 6912</name>
    <dbReference type="NCBI Taxonomy" id="211165"/>
    <lineage>
        <taxon>Bacteria</taxon>
        <taxon>Bacillati</taxon>
        <taxon>Cyanobacteriota</taxon>
        <taxon>Cyanophyceae</taxon>
        <taxon>Nostocales</taxon>
        <taxon>Chlorogloeopsidaceae</taxon>
        <taxon>Chlorogloeopsis</taxon>
    </lineage>
</organism>
<keyword evidence="3" id="KW-1003">Cell membrane</keyword>
<evidence type="ECO:0000256" key="1">
    <source>
        <dbReference type="ARBA" id="ARBA00004651"/>
    </source>
</evidence>
<evidence type="ECO:0000259" key="8">
    <source>
        <dbReference type="Pfam" id="PF02687"/>
    </source>
</evidence>
<evidence type="ECO:0000256" key="5">
    <source>
        <dbReference type="ARBA" id="ARBA00022989"/>
    </source>
</evidence>